<dbReference type="AlphaFoldDB" id="R5W4G1"/>
<dbReference type="EMBL" id="CBAT010000174">
    <property type="protein sequence ID" value="CCZ87567.1"/>
    <property type="molecule type" value="Genomic_DNA"/>
</dbReference>
<evidence type="ECO:0000313" key="1">
    <source>
        <dbReference type="EMBL" id="CCZ87567.1"/>
    </source>
</evidence>
<accession>R5W4G1</accession>
<proteinExistence type="predicted"/>
<reference evidence="1" key="1">
    <citation type="submission" date="2012-11" db="EMBL/GenBank/DDBJ databases">
        <title>Dependencies among metagenomic species, viruses, plasmids and units of genetic variation.</title>
        <authorList>
            <person name="Nielsen H.B."/>
            <person name="Almeida M."/>
            <person name="Juncker A.S."/>
            <person name="Rasmussen S."/>
            <person name="Li J."/>
            <person name="Sunagawa S."/>
            <person name="Plichta D."/>
            <person name="Gautier L."/>
            <person name="Le Chatelier E."/>
            <person name="Peletier E."/>
            <person name="Bonde I."/>
            <person name="Nielsen T."/>
            <person name="Manichanh C."/>
            <person name="Arumugam M."/>
            <person name="Batto J."/>
            <person name="Santos M.B.Q.D."/>
            <person name="Blom N."/>
            <person name="Borruel N."/>
            <person name="Burgdorf K.S."/>
            <person name="Boumezbeur F."/>
            <person name="Casellas F."/>
            <person name="Dore J."/>
            <person name="Guarner F."/>
            <person name="Hansen T."/>
            <person name="Hildebrand F."/>
            <person name="Kaas R.S."/>
            <person name="Kennedy S."/>
            <person name="Kristiansen K."/>
            <person name="Kultima J.R."/>
            <person name="Leonard P."/>
            <person name="Levenez F."/>
            <person name="Lund O."/>
            <person name="Moumen B."/>
            <person name="Le Paslier D."/>
            <person name="Pons N."/>
            <person name="Pedersen O."/>
            <person name="Prifti E."/>
            <person name="Qin J."/>
            <person name="Raes J."/>
            <person name="Tap J."/>
            <person name="Tims S."/>
            <person name="Ussery D.W."/>
            <person name="Yamada T."/>
            <person name="MetaHit consortium"/>
            <person name="Renault P."/>
            <person name="Sicheritz-Ponten T."/>
            <person name="Bork P."/>
            <person name="Wang J."/>
            <person name="Brunak S."/>
            <person name="Ehrlich S.D."/>
        </authorList>
    </citation>
    <scope>NUCLEOTIDE SEQUENCE [LARGE SCALE GENOMIC DNA]</scope>
</reference>
<organism evidence="1 2">
    <name type="scientific">Phocaeicola plebeius CAG:211</name>
    <dbReference type="NCBI Taxonomy" id="1263052"/>
    <lineage>
        <taxon>Bacteria</taxon>
        <taxon>Pseudomonadati</taxon>
        <taxon>Bacteroidota</taxon>
        <taxon>Bacteroidia</taxon>
        <taxon>Bacteroidales</taxon>
        <taxon>Bacteroidaceae</taxon>
        <taxon>Phocaeicola</taxon>
    </lineage>
</organism>
<name>R5W4G1_9BACT</name>
<sequence length="235" mass="27767">MIEWRYGKLCLKGGLIGTTQFKHQESFWGKRYLMKSFQDEYKFGSSADLGVSCEYEWSNFIYTDFIVLNGEGYKNLQIGKGLQYGLGITTKPFKNLTLRVYASYNEYNKSETNEENDYKGTTNIAGFIGYEYNQLSIGAEYNYMKNTDFLYNKNKMGISVYTSIELKHNFNIFARYDYLYSNNDWDLENDLMNGLCGVEYKINKYIRISPNFRVIYKMNNKIVHPYFYLNMSFMI</sequence>
<evidence type="ECO:0000313" key="2">
    <source>
        <dbReference type="Proteomes" id="UP000018372"/>
    </source>
</evidence>
<comment type="caution">
    <text evidence="1">The sequence shown here is derived from an EMBL/GenBank/DDBJ whole genome shotgun (WGS) entry which is preliminary data.</text>
</comment>
<dbReference type="SUPFAM" id="SSF56935">
    <property type="entry name" value="Porins"/>
    <property type="match status" value="1"/>
</dbReference>
<gene>
    <name evidence="1" type="ORF">BN536_02340</name>
</gene>
<protein>
    <submittedName>
        <fullName evidence="1">Uncharacterized protein</fullName>
    </submittedName>
</protein>
<dbReference type="Proteomes" id="UP000018372">
    <property type="component" value="Unassembled WGS sequence"/>
</dbReference>